<reference evidence="1 2" key="1">
    <citation type="journal article" date="2018" name="PLoS Genet.">
        <title>Population sequencing reveals clonal diversity and ancestral inbreeding in the grapevine cultivar Chardonnay.</title>
        <authorList>
            <person name="Roach M.J."/>
            <person name="Johnson D.L."/>
            <person name="Bohlmann J."/>
            <person name="van Vuuren H.J."/>
            <person name="Jones S.J."/>
            <person name="Pretorius I.S."/>
            <person name="Schmidt S.A."/>
            <person name="Borneman A.R."/>
        </authorList>
    </citation>
    <scope>NUCLEOTIDE SEQUENCE [LARGE SCALE GENOMIC DNA]</scope>
    <source>
        <strain evidence="2">cv. Chardonnay</strain>
        <tissue evidence="1">Leaf</tissue>
    </source>
</reference>
<proteinExistence type="predicted"/>
<protein>
    <submittedName>
        <fullName evidence="1">Uncharacterized protein</fullName>
    </submittedName>
</protein>
<name>A0A438ENA2_VITVI</name>
<evidence type="ECO:0000313" key="2">
    <source>
        <dbReference type="Proteomes" id="UP000288805"/>
    </source>
</evidence>
<dbReference type="AlphaFoldDB" id="A0A438ENA2"/>
<evidence type="ECO:0000313" key="1">
    <source>
        <dbReference type="EMBL" id="RVW49098.1"/>
    </source>
</evidence>
<gene>
    <name evidence="1" type="ORF">CK203_084404</name>
</gene>
<comment type="caution">
    <text evidence="1">The sequence shown here is derived from an EMBL/GenBank/DDBJ whole genome shotgun (WGS) entry which is preliminary data.</text>
</comment>
<dbReference type="Proteomes" id="UP000288805">
    <property type="component" value="Unassembled WGS sequence"/>
</dbReference>
<accession>A0A438ENA2</accession>
<dbReference type="EMBL" id="QGNW01001232">
    <property type="protein sequence ID" value="RVW49098.1"/>
    <property type="molecule type" value="Genomic_DNA"/>
</dbReference>
<sequence length="291" mass="32749">MSTHLYTMVEGMRGVQGFLENSRDLLYILVLRLVRASFGQGTKQVSSKVLVKLPLSSKSFQVEKTKPVTRRSLRRSSHIPRGTVLIQKLWGGSPEREEGVLEVRVETVKGPLSMVLQDGSEVVFPENASYGEDLPFDKELSNFKDFSRFLGMLVKGGRKKKTVSTLRAERELKRLDCMVRYGELMLANRRSSRNNWENKGAGDVIKGGEKLRVLDLFELKRGGFTISGHSRNMEDGGDFNSIRFPGEGRNELNLTTKMIRFSEVIEELSLKDLSSFGGQFTWYGGLNSQAA</sequence>
<organism evidence="1 2">
    <name type="scientific">Vitis vinifera</name>
    <name type="common">Grape</name>
    <dbReference type="NCBI Taxonomy" id="29760"/>
    <lineage>
        <taxon>Eukaryota</taxon>
        <taxon>Viridiplantae</taxon>
        <taxon>Streptophyta</taxon>
        <taxon>Embryophyta</taxon>
        <taxon>Tracheophyta</taxon>
        <taxon>Spermatophyta</taxon>
        <taxon>Magnoliopsida</taxon>
        <taxon>eudicotyledons</taxon>
        <taxon>Gunneridae</taxon>
        <taxon>Pentapetalae</taxon>
        <taxon>rosids</taxon>
        <taxon>Vitales</taxon>
        <taxon>Vitaceae</taxon>
        <taxon>Viteae</taxon>
        <taxon>Vitis</taxon>
    </lineage>
</organism>